<dbReference type="OrthoDB" id="3364649at2759"/>
<feature type="region of interest" description="Disordered" evidence="1">
    <location>
        <begin position="1"/>
        <end position="20"/>
    </location>
</feature>
<feature type="compositionally biased region" description="Basic and acidic residues" evidence="1">
    <location>
        <begin position="38"/>
        <end position="50"/>
    </location>
</feature>
<evidence type="ECO:0000313" key="2">
    <source>
        <dbReference type="EMBL" id="RSH81695.1"/>
    </source>
</evidence>
<dbReference type="GO" id="GO:0051301">
    <property type="term" value="P:cell division"/>
    <property type="evidence" value="ECO:0007669"/>
    <property type="project" value="InterPro"/>
</dbReference>
<dbReference type="GeneID" id="39592424"/>
<dbReference type="EMBL" id="RSCE01000006">
    <property type="protein sequence ID" value="RSH81695.1"/>
    <property type="molecule type" value="Genomic_DNA"/>
</dbReference>
<feature type="region of interest" description="Disordered" evidence="1">
    <location>
        <begin position="365"/>
        <end position="395"/>
    </location>
</feature>
<dbReference type="Proteomes" id="UP000279236">
    <property type="component" value="Unassembled WGS sequence"/>
</dbReference>
<comment type="caution">
    <text evidence="2">The sequence shown here is derived from an EMBL/GenBank/DDBJ whole genome shotgun (WGS) entry which is preliminary data.</text>
</comment>
<dbReference type="GO" id="GO:0000444">
    <property type="term" value="C:MIS12/MIND type complex"/>
    <property type="evidence" value="ECO:0007669"/>
    <property type="project" value="InterPro"/>
</dbReference>
<dbReference type="Pfam" id="PF08202">
    <property type="entry name" value="MIS13"/>
    <property type="match status" value="1"/>
</dbReference>
<evidence type="ECO:0000313" key="3">
    <source>
        <dbReference type="Proteomes" id="UP000279236"/>
    </source>
</evidence>
<reference evidence="2 3" key="1">
    <citation type="submission" date="2018-11" db="EMBL/GenBank/DDBJ databases">
        <title>Genome sequence of Apiotrichum porosum DSM 27194.</title>
        <authorList>
            <person name="Aliyu H."/>
            <person name="Gorte O."/>
            <person name="Ochsenreither K."/>
        </authorList>
    </citation>
    <scope>NUCLEOTIDE SEQUENCE [LARGE SCALE GENOMIC DNA]</scope>
    <source>
        <strain evidence="2 3">DSM 27194</strain>
    </source>
</reference>
<protein>
    <submittedName>
        <fullName evidence="2">Uncharacterized protein</fullName>
    </submittedName>
</protein>
<name>A0A427XS97_9TREE</name>
<gene>
    <name evidence="2" type="ORF">EHS24_007881</name>
</gene>
<dbReference type="InterPro" id="IPR013218">
    <property type="entry name" value="Dsn1/Mis13"/>
</dbReference>
<feature type="region of interest" description="Disordered" evidence="1">
    <location>
        <begin position="31"/>
        <end position="78"/>
    </location>
</feature>
<sequence>MAPPPSVPRRAARKSRLGGAIMEGTIPLPIADTPVINKNRELRRDGERRSSIGLRGQRASSSFERGEPSYPHSSVSPSQFYKHIPPDLPEPVKARWLIAWCARRTMDEHTSKSKARQRAAPPDEVDKLLGDVVDDFVASVAKGNLDTNIFPTDGASTSAMPVRPHPRNVDNRATLEKEQAIIRRMKAEDRDWSRIAANANAQQAAVVSELSVKARTHAPPDMSTAPEWLQRALRVADDVLAGGDKDIGSAGNFGQVEFEVDMLHQTSHQAHQYALQAQRFLDGIFSSLASDLRARDGETRVPPPTDDAGADAEAAVLLSAAAGPSRPRTDPINMLRALASADAKKQTPETVAKAAAVAAVSATPRAPALTPRRAGPGATPRRAGVYGRAGTPGKR</sequence>
<dbReference type="PANTHER" id="PTHR14778:SF2">
    <property type="entry name" value="KINETOCHORE-ASSOCIATED PROTEIN DSN1 HOMOLOG"/>
    <property type="match status" value="1"/>
</dbReference>
<proteinExistence type="predicted"/>
<dbReference type="GO" id="GO:0007059">
    <property type="term" value="P:chromosome segregation"/>
    <property type="evidence" value="ECO:0007669"/>
    <property type="project" value="InterPro"/>
</dbReference>
<feature type="compositionally biased region" description="Low complexity" evidence="1">
    <location>
        <begin position="365"/>
        <end position="384"/>
    </location>
</feature>
<accession>A0A427XS97</accession>
<dbReference type="STRING" id="105984.A0A427XS97"/>
<dbReference type="RefSeq" id="XP_028476150.1">
    <property type="nucleotide sequence ID" value="XM_028623217.1"/>
</dbReference>
<organism evidence="2 3">
    <name type="scientific">Apiotrichum porosum</name>
    <dbReference type="NCBI Taxonomy" id="105984"/>
    <lineage>
        <taxon>Eukaryota</taxon>
        <taxon>Fungi</taxon>
        <taxon>Dikarya</taxon>
        <taxon>Basidiomycota</taxon>
        <taxon>Agaricomycotina</taxon>
        <taxon>Tremellomycetes</taxon>
        <taxon>Trichosporonales</taxon>
        <taxon>Trichosporonaceae</taxon>
        <taxon>Apiotrichum</taxon>
    </lineage>
</organism>
<keyword evidence="3" id="KW-1185">Reference proteome</keyword>
<dbReference type="PANTHER" id="PTHR14778">
    <property type="entry name" value="KINETOCHORE-ASSOCIATED PROTEIN DSN1 HOMOLOG"/>
    <property type="match status" value="1"/>
</dbReference>
<dbReference type="AlphaFoldDB" id="A0A427XS97"/>
<evidence type="ECO:0000256" key="1">
    <source>
        <dbReference type="SAM" id="MobiDB-lite"/>
    </source>
</evidence>